<evidence type="ECO:0000313" key="1">
    <source>
        <dbReference type="EMBL" id="PKK68321.1"/>
    </source>
</evidence>
<dbReference type="VEuPathDB" id="FungiDB:RhiirFUN_010062"/>
<accession>A0A2N1N366</accession>
<organism evidence="1 2">
    <name type="scientific">Rhizophagus irregularis</name>
    <dbReference type="NCBI Taxonomy" id="588596"/>
    <lineage>
        <taxon>Eukaryota</taxon>
        <taxon>Fungi</taxon>
        <taxon>Fungi incertae sedis</taxon>
        <taxon>Mucoromycota</taxon>
        <taxon>Glomeromycotina</taxon>
        <taxon>Glomeromycetes</taxon>
        <taxon>Glomerales</taxon>
        <taxon>Glomeraceae</taxon>
        <taxon>Rhizophagus</taxon>
    </lineage>
</organism>
<dbReference type="Proteomes" id="UP000233469">
    <property type="component" value="Unassembled WGS sequence"/>
</dbReference>
<reference evidence="1 2" key="1">
    <citation type="submission" date="2016-04" db="EMBL/GenBank/DDBJ databases">
        <title>Genome analyses suggest a sexual origin of heterokaryosis in a supposedly ancient asexual fungus.</title>
        <authorList>
            <person name="Ropars J."/>
            <person name="Sedzielewska K."/>
            <person name="Noel J."/>
            <person name="Charron P."/>
            <person name="Farinelli L."/>
            <person name="Marton T."/>
            <person name="Kruger M."/>
            <person name="Pelin A."/>
            <person name="Brachmann A."/>
            <person name="Corradi N."/>
        </authorList>
    </citation>
    <scope>NUCLEOTIDE SEQUENCE [LARGE SCALE GENOMIC DNA]</scope>
    <source>
        <strain evidence="1 2">C2</strain>
    </source>
</reference>
<comment type="caution">
    <text evidence="1">The sequence shown here is derived from an EMBL/GenBank/DDBJ whole genome shotgun (WGS) entry which is preliminary data.</text>
</comment>
<gene>
    <name evidence="1" type="ORF">RhiirC2_782400</name>
</gene>
<proteinExistence type="predicted"/>
<sequence>MNQVYNDILLYHMYFLVKLKSISRQEFNLKYASEDDLTNSDEKVFELDNNFEEFTVRFSNTLSEMIAYEEENDIKMEVYKGEYDDDIEAKLEQVNVELDYNNQEERDEIISNDENEGLTSQKYNALSPCVIIDNIYDQDAIQQVNNNHLKLGSKIPNNLASHQEEVITLDKETANIFEIIKKEILVEFEYDYKGPSPHVVILELTDNLNSNQAILEAANMYRADFNLQENGYLDIIADEAIFHHYRLLNLMRKLDVRFLDKFKAAVDYRITSRVLDHL</sequence>
<reference evidence="1 2" key="2">
    <citation type="submission" date="2017-10" db="EMBL/GenBank/DDBJ databases">
        <title>Extensive intraspecific genome diversity in a model arbuscular mycorrhizal fungus.</title>
        <authorList>
            <person name="Chen E.C.H."/>
            <person name="Morin E."/>
            <person name="Baudet D."/>
            <person name="Noel J."/>
            <person name="Ndikumana S."/>
            <person name="Charron P."/>
            <person name="St-Onge C."/>
            <person name="Giorgi J."/>
            <person name="Grigoriev I.V."/>
            <person name="Roux C."/>
            <person name="Martin F.M."/>
            <person name="Corradi N."/>
        </authorList>
    </citation>
    <scope>NUCLEOTIDE SEQUENCE [LARGE SCALE GENOMIC DNA]</scope>
    <source>
        <strain evidence="1 2">C2</strain>
    </source>
</reference>
<dbReference type="AlphaFoldDB" id="A0A2N1N366"/>
<protein>
    <submittedName>
        <fullName evidence="1">Uncharacterized protein</fullName>
    </submittedName>
</protein>
<dbReference type="EMBL" id="LLXL01000853">
    <property type="protein sequence ID" value="PKK68321.1"/>
    <property type="molecule type" value="Genomic_DNA"/>
</dbReference>
<dbReference type="VEuPathDB" id="FungiDB:FUN_019382"/>
<evidence type="ECO:0000313" key="2">
    <source>
        <dbReference type="Proteomes" id="UP000233469"/>
    </source>
</evidence>
<name>A0A2N1N366_9GLOM</name>
<dbReference type="VEuPathDB" id="FungiDB:RhiirA1_403289"/>